<dbReference type="PANTHER" id="PTHR47098">
    <property type="entry name" value="PROTEIN MAK32"/>
    <property type="match status" value="1"/>
</dbReference>
<dbReference type="PANTHER" id="PTHR47098:SF2">
    <property type="entry name" value="PROTEIN MAK32"/>
    <property type="match status" value="1"/>
</dbReference>
<proteinExistence type="predicted"/>
<sequence>MTTVTEVNIPYFASLGMFIIDEIDLQGLHLNDVPGGAGTFAICGSRMILGAEESNRCVWFVDIGNDCPSEVLMELNSWNTGGIFRYDSTRRCTRGWNGYGPNELRTFKYLTPKKQIVASDLSSSPLMLQSKSIHLICSPERCAEVLDEINATAIKSGLKPNAVIAWEPVPEFCNSKNLDETLYVLSKIDIFTPNSAECASYFDFPEPTDCEGCEFIARRFVEHLTKPQSAVVLRCGRMGCLLMKSTNEPPIWFPAYHSNDQNEVIDPTGCGNTFVGAFATIASGACIEQHGPPSLTVSKEGDDLWNGLKFNDRLKRYIDRFSNMKKYMQ</sequence>
<dbReference type="Proteomes" id="UP000307173">
    <property type="component" value="Unassembled WGS sequence"/>
</dbReference>
<evidence type="ECO:0008006" key="3">
    <source>
        <dbReference type="Google" id="ProtNLM"/>
    </source>
</evidence>
<dbReference type="AlphaFoldDB" id="A0A4T0WZE4"/>
<dbReference type="OrthoDB" id="497927at2759"/>
<organism evidence="1 2">
    <name type="scientific">Pichia inconspicua</name>
    <dbReference type="NCBI Taxonomy" id="52247"/>
    <lineage>
        <taxon>Eukaryota</taxon>
        <taxon>Fungi</taxon>
        <taxon>Dikarya</taxon>
        <taxon>Ascomycota</taxon>
        <taxon>Saccharomycotina</taxon>
        <taxon>Pichiomycetes</taxon>
        <taxon>Pichiales</taxon>
        <taxon>Pichiaceae</taxon>
        <taxon>Pichia</taxon>
    </lineage>
</organism>
<name>A0A4T0WZE4_9ASCO</name>
<gene>
    <name evidence="1" type="ORF">CANINC_003147</name>
</gene>
<comment type="caution">
    <text evidence="1">The sequence shown here is derived from an EMBL/GenBank/DDBJ whole genome shotgun (WGS) entry which is preliminary data.</text>
</comment>
<evidence type="ECO:0000313" key="2">
    <source>
        <dbReference type="Proteomes" id="UP000307173"/>
    </source>
</evidence>
<dbReference type="STRING" id="52247.A0A4T0WZE4"/>
<dbReference type="EMBL" id="SELW01000519">
    <property type="protein sequence ID" value="TID23855.1"/>
    <property type="molecule type" value="Genomic_DNA"/>
</dbReference>
<dbReference type="Gene3D" id="3.40.1190.20">
    <property type="match status" value="1"/>
</dbReference>
<dbReference type="SUPFAM" id="SSF53613">
    <property type="entry name" value="Ribokinase-like"/>
    <property type="match status" value="1"/>
</dbReference>
<keyword evidence="2" id="KW-1185">Reference proteome</keyword>
<reference evidence="1 2" key="1">
    <citation type="journal article" date="2019" name="Front. Genet.">
        <title>Whole-Genome Sequencing of the Opportunistic Yeast Pathogen Candida inconspicua Uncovers Its Hybrid Origin.</title>
        <authorList>
            <person name="Mixao V."/>
            <person name="Hansen A.P."/>
            <person name="Saus E."/>
            <person name="Boekhout T."/>
            <person name="Lass-Florl C."/>
            <person name="Gabaldon T."/>
        </authorList>
    </citation>
    <scope>NUCLEOTIDE SEQUENCE [LARGE SCALE GENOMIC DNA]</scope>
    <source>
        <strain evidence="1 2">CBS 180</strain>
    </source>
</reference>
<protein>
    <recommendedName>
        <fullName evidence="3">Carbohydrate kinase PfkB domain-containing protein</fullName>
    </recommendedName>
</protein>
<dbReference type="InterPro" id="IPR029056">
    <property type="entry name" value="Ribokinase-like"/>
</dbReference>
<accession>A0A4T0WZE4</accession>
<evidence type="ECO:0000313" key="1">
    <source>
        <dbReference type="EMBL" id="TID23855.1"/>
    </source>
</evidence>